<dbReference type="InterPro" id="IPR020843">
    <property type="entry name" value="ER"/>
</dbReference>
<dbReference type="Gene3D" id="3.40.50.720">
    <property type="entry name" value="NAD(P)-binding Rossmann-like Domain"/>
    <property type="match status" value="2"/>
</dbReference>
<dbReference type="EMBL" id="JBHUFV010000098">
    <property type="protein sequence ID" value="MFD1939884.1"/>
    <property type="molecule type" value="Genomic_DNA"/>
</dbReference>
<organism evidence="2 3">
    <name type="scientific">Nonomuraea mangrovi</name>
    <dbReference type="NCBI Taxonomy" id="2316207"/>
    <lineage>
        <taxon>Bacteria</taxon>
        <taxon>Bacillati</taxon>
        <taxon>Actinomycetota</taxon>
        <taxon>Actinomycetes</taxon>
        <taxon>Streptosporangiales</taxon>
        <taxon>Streptosporangiaceae</taxon>
        <taxon>Nonomuraea</taxon>
    </lineage>
</organism>
<dbReference type="InterPro" id="IPR016040">
    <property type="entry name" value="NAD(P)-bd_dom"/>
</dbReference>
<dbReference type="SMART" id="SM00829">
    <property type="entry name" value="PKS_ER"/>
    <property type="match status" value="1"/>
</dbReference>
<dbReference type="Pfam" id="PF08240">
    <property type="entry name" value="ADH_N"/>
    <property type="match status" value="1"/>
</dbReference>
<comment type="caution">
    <text evidence="2">The sequence shown here is derived from an EMBL/GenBank/DDBJ whole genome shotgun (WGS) entry which is preliminary data.</text>
</comment>
<dbReference type="RefSeq" id="WP_379582573.1">
    <property type="nucleotide sequence ID" value="NZ_JBHUFV010000098.1"/>
</dbReference>
<keyword evidence="3" id="KW-1185">Reference proteome</keyword>
<dbReference type="InterPro" id="IPR036291">
    <property type="entry name" value="NAD(P)-bd_dom_sf"/>
</dbReference>
<dbReference type="Gene3D" id="3.90.180.10">
    <property type="entry name" value="Medium-chain alcohol dehydrogenases, catalytic domain"/>
    <property type="match status" value="1"/>
</dbReference>
<dbReference type="SUPFAM" id="SSF50129">
    <property type="entry name" value="GroES-like"/>
    <property type="match status" value="1"/>
</dbReference>
<dbReference type="SUPFAM" id="SSF51735">
    <property type="entry name" value="NAD(P)-binding Rossmann-fold domains"/>
    <property type="match status" value="2"/>
</dbReference>
<dbReference type="PANTHER" id="PTHR44013:SF1">
    <property type="entry name" value="ZINC-TYPE ALCOHOL DEHYDROGENASE-LIKE PROTEIN C16A3.02C"/>
    <property type="match status" value="1"/>
</dbReference>
<evidence type="ECO:0000259" key="1">
    <source>
        <dbReference type="SMART" id="SM00829"/>
    </source>
</evidence>
<dbReference type="InterPro" id="IPR052733">
    <property type="entry name" value="Chloroplast_QOR"/>
</dbReference>
<sequence>MGRSILVIGATGTVGGRVMAHLLRAGAGVRALTRTPADLPLGAERALGDLSEPGSLHDAVDGVEAVFLVWPFASADGLEAVLKVMAAHARRIVYLSSAAVREHERQAESLIERSGMEWTILRPHAFAANTLRWAGQVRAGDVVRGPYGQAAMSLVHEDDIAAVAVRALTEDGHAGAVHELTGPRSLTQAEQARIIGEAIGRPVRWEETDPREARREMLARGWPAGVVDGILRAQAEMTADAAPVTAAVAEVTAGAPRTFRSWADEHAHAFRAGARAARIHEYGSAEVIRHEEAPLPAPGPGEVLVRVAATSFNPSETGLRAGLLQAVLPYTLGWDVSGTVVAVGAGVTRWSRGDRVIGRLDGGGAAAEYVAAPAAALAAAPRAIPPADAAAIPVAALTAWQAVFEHAEVSAGTRVLINGAGGGVGGFAVQLAKRAGATVIATAGPRSAGVVRSQGADRIVDYTAEPLPGGVDAVINLVGVDEGKAAELASLVRPGGVAVSIATPLPSPAATHFVTRNDPAQLAQIVALVDAGDLTVDVAESLPLSELASVHRRSEAGLTRGKIILIP</sequence>
<evidence type="ECO:0000313" key="3">
    <source>
        <dbReference type="Proteomes" id="UP001597368"/>
    </source>
</evidence>
<proteinExistence type="predicted"/>
<feature type="domain" description="Enoyl reductase (ER)" evidence="1">
    <location>
        <begin position="283"/>
        <end position="565"/>
    </location>
</feature>
<gene>
    <name evidence="2" type="ORF">ACFSKW_51355</name>
</gene>
<accession>A0ABW4THJ8</accession>
<dbReference type="Pfam" id="PF13460">
    <property type="entry name" value="NAD_binding_10"/>
    <property type="match status" value="1"/>
</dbReference>
<dbReference type="Proteomes" id="UP001597368">
    <property type="component" value="Unassembled WGS sequence"/>
</dbReference>
<evidence type="ECO:0000313" key="2">
    <source>
        <dbReference type="EMBL" id="MFD1939884.1"/>
    </source>
</evidence>
<name>A0ABW4THJ8_9ACTN</name>
<dbReference type="PANTHER" id="PTHR44013">
    <property type="entry name" value="ZINC-TYPE ALCOHOL DEHYDROGENASE-LIKE PROTEIN C16A3.02C"/>
    <property type="match status" value="1"/>
</dbReference>
<dbReference type="InterPro" id="IPR011032">
    <property type="entry name" value="GroES-like_sf"/>
</dbReference>
<dbReference type="CDD" id="cd05289">
    <property type="entry name" value="MDR_like_2"/>
    <property type="match status" value="1"/>
</dbReference>
<protein>
    <submittedName>
        <fullName evidence="2">Zinc-binding dehydrogenase</fullName>
    </submittedName>
</protein>
<dbReference type="Gene3D" id="3.90.25.10">
    <property type="entry name" value="UDP-galactose 4-epimerase, domain 1"/>
    <property type="match status" value="1"/>
</dbReference>
<dbReference type="Pfam" id="PF13602">
    <property type="entry name" value="ADH_zinc_N_2"/>
    <property type="match status" value="1"/>
</dbReference>
<dbReference type="InterPro" id="IPR013154">
    <property type="entry name" value="ADH-like_N"/>
</dbReference>
<reference evidence="3" key="1">
    <citation type="journal article" date="2019" name="Int. J. Syst. Evol. Microbiol.">
        <title>The Global Catalogue of Microorganisms (GCM) 10K type strain sequencing project: providing services to taxonomists for standard genome sequencing and annotation.</title>
        <authorList>
            <consortium name="The Broad Institute Genomics Platform"/>
            <consortium name="The Broad Institute Genome Sequencing Center for Infectious Disease"/>
            <person name="Wu L."/>
            <person name="Ma J."/>
        </authorList>
    </citation>
    <scope>NUCLEOTIDE SEQUENCE [LARGE SCALE GENOMIC DNA]</scope>
    <source>
        <strain evidence="3">ICMP 6774ER</strain>
    </source>
</reference>